<dbReference type="SMART" id="SM00015">
    <property type="entry name" value="IQ"/>
    <property type="match status" value="2"/>
</dbReference>
<feature type="compositionally biased region" description="Basic and acidic residues" evidence="3">
    <location>
        <begin position="220"/>
        <end position="231"/>
    </location>
</feature>
<keyword evidence="5" id="KW-1185">Reference proteome</keyword>
<dbReference type="Proteomes" id="UP000436088">
    <property type="component" value="Unassembled WGS sequence"/>
</dbReference>
<organism evidence="4 5">
    <name type="scientific">Hibiscus syriacus</name>
    <name type="common">Rose of Sharon</name>
    <dbReference type="NCBI Taxonomy" id="106335"/>
    <lineage>
        <taxon>Eukaryota</taxon>
        <taxon>Viridiplantae</taxon>
        <taxon>Streptophyta</taxon>
        <taxon>Embryophyta</taxon>
        <taxon>Tracheophyta</taxon>
        <taxon>Spermatophyta</taxon>
        <taxon>Magnoliopsida</taxon>
        <taxon>eudicotyledons</taxon>
        <taxon>Gunneridae</taxon>
        <taxon>Pentapetalae</taxon>
        <taxon>rosids</taxon>
        <taxon>malvids</taxon>
        <taxon>Malvales</taxon>
        <taxon>Malvaceae</taxon>
        <taxon>Malvoideae</taxon>
        <taxon>Hibiscus</taxon>
    </lineage>
</organism>
<dbReference type="AlphaFoldDB" id="A0A6A2YJ56"/>
<protein>
    <submittedName>
        <fullName evidence="4">Zinc finger C-x8-C-x5-C-x3-H type family protein</fullName>
    </submittedName>
</protein>
<evidence type="ECO:0000256" key="2">
    <source>
        <dbReference type="ARBA" id="ARBA00024341"/>
    </source>
</evidence>
<feature type="compositionally biased region" description="Basic and acidic residues" evidence="3">
    <location>
        <begin position="24"/>
        <end position="40"/>
    </location>
</feature>
<comment type="similarity">
    <text evidence="2">Belongs to the IQD family.</text>
</comment>
<dbReference type="InterPro" id="IPR000048">
    <property type="entry name" value="IQ_motif_EF-hand-BS"/>
</dbReference>
<dbReference type="PANTHER" id="PTHR32295:SF154">
    <property type="entry name" value="PROTEIN IQ-DOMAIN 32"/>
    <property type="match status" value="1"/>
</dbReference>
<feature type="compositionally biased region" description="Polar residues" evidence="3">
    <location>
        <begin position="64"/>
        <end position="73"/>
    </location>
</feature>
<feature type="compositionally biased region" description="Polar residues" evidence="3">
    <location>
        <begin position="572"/>
        <end position="583"/>
    </location>
</feature>
<gene>
    <name evidence="4" type="ORF">F3Y22_tig00111543pilonHSYRG00071</name>
</gene>
<feature type="compositionally biased region" description="Polar residues" evidence="3">
    <location>
        <begin position="459"/>
        <end position="483"/>
    </location>
</feature>
<evidence type="ECO:0000313" key="5">
    <source>
        <dbReference type="Proteomes" id="UP000436088"/>
    </source>
</evidence>
<name>A0A6A2YJ56_HIBSY</name>
<dbReference type="GO" id="GO:0005516">
    <property type="term" value="F:calmodulin binding"/>
    <property type="evidence" value="ECO:0007669"/>
    <property type="project" value="UniProtKB-KW"/>
</dbReference>
<evidence type="ECO:0000313" key="4">
    <source>
        <dbReference type="EMBL" id="KAE8677097.1"/>
    </source>
</evidence>
<evidence type="ECO:0000256" key="3">
    <source>
        <dbReference type="SAM" id="MobiDB-lite"/>
    </source>
</evidence>
<dbReference type="EMBL" id="VEPZ02001365">
    <property type="protein sequence ID" value="KAE8677097.1"/>
    <property type="molecule type" value="Genomic_DNA"/>
</dbReference>
<dbReference type="PROSITE" id="PS50096">
    <property type="entry name" value="IQ"/>
    <property type="match status" value="2"/>
</dbReference>
<keyword evidence="1" id="KW-0112">Calmodulin-binding</keyword>
<dbReference type="Gene3D" id="1.20.5.190">
    <property type="match status" value="1"/>
</dbReference>
<reference evidence="4" key="1">
    <citation type="submission" date="2019-09" db="EMBL/GenBank/DDBJ databases">
        <title>Draft genome information of white flower Hibiscus syriacus.</title>
        <authorList>
            <person name="Kim Y.-M."/>
        </authorList>
    </citation>
    <scope>NUCLEOTIDE SEQUENCE [LARGE SCALE GENOMIC DNA]</scope>
    <source>
        <strain evidence="4">YM2019G1</strain>
    </source>
</reference>
<comment type="caution">
    <text evidence="4">The sequence shown here is derived from an EMBL/GenBank/DDBJ whole genome shotgun (WGS) entry which is preliminary data.</text>
</comment>
<dbReference type="Pfam" id="PF00612">
    <property type="entry name" value="IQ"/>
    <property type="match status" value="2"/>
</dbReference>
<feature type="compositionally biased region" description="Polar residues" evidence="3">
    <location>
        <begin position="671"/>
        <end position="698"/>
    </location>
</feature>
<sequence>MGRSASCFKIITCGSDSVEDDDAIDNKRSGDKKGWSFRKRSEPHRVLSNTVIQEASSGLKESPESASYVQQSDVSIAPEKAPTVQYNEEKPQLPTPKECVEEKSQLVAPKEPVEENSQLLTAEDSKLYDPVVATTNEAKDDASMDDTVIIVIQTAIRGFLARKELGKLKNLVKLQAAVRGHLVRRRAVGTLRCVQAIVKMQLLVRARRAHLSQDGSYAAKKLDSKDDKDDQSLGNSEITNNASSTLIEKLLSNRFARQFGLELVGEVDVCVIIWKAPITKLPVEQAGKEKSDNFDAPLDAKVPSEAISESNEPKSVASKQLVSSGCEENLVTYDAANSKLEACQKTSSSVTGLEQSQIDIINTSDVKETLLVRTMQTDAYSQTEATRNRGKESCIGSIKVSNSAVIAALTKFSELSSTANSSRSVDSYCEDVGVSDLNTVSFGADTVIRSKEPSIAENPVSNRTGQHGGSECSTELSVTSNLDSPDRSEVGTIEYENGAKVSEQQNCMPGSFPSPKKLDDTKGESANLIVLDSPELEQEPTSNLLRGQDSEKVYQAFRSSPEASPRSHMTRKSLSAATGSPTATRDGDASSMAQSSRDQRSGKRRNSFGSTRPENIDEEPRDSNSSNSLPRFMQATESARAKVNANNSPRSCPDVQDRYIKKRHSLPGASGKQSSPRIQPSFSQAQQGAKTNGTNTLNEDGKREGLFAVTLYDGFGKE</sequence>
<feature type="region of interest" description="Disordered" evidence="3">
    <location>
        <begin position="18"/>
        <end position="40"/>
    </location>
</feature>
<dbReference type="PANTHER" id="PTHR32295">
    <property type="entry name" value="IQ-DOMAIN 5-RELATED"/>
    <property type="match status" value="1"/>
</dbReference>
<accession>A0A6A2YJ56</accession>
<feature type="region of interest" description="Disordered" evidence="3">
    <location>
        <begin position="453"/>
        <end position="701"/>
    </location>
</feature>
<proteinExistence type="inferred from homology"/>
<feature type="region of interest" description="Disordered" evidence="3">
    <location>
        <begin position="54"/>
        <end position="73"/>
    </location>
</feature>
<feature type="region of interest" description="Disordered" evidence="3">
    <location>
        <begin position="217"/>
        <end position="238"/>
    </location>
</feature>
<evidence type="ECO:0000256" key="1">
    <source>
        <dbReference type="ARBA" id="ARBA00022860"/>
    </source>
</evidence>